<organism evidence="2">
    <name type="scientific">marine sediment metagenome</name>
    <dbReference type="NCBI Taxonomy" id="412755"/>
    <lineage>
        <taxon>unclassified sequences</taxon>
        <taxon>metagenomes</taxon>
        <taxon>ecological metagenomes</taxon>
    </lineage>
</organism>
<gene>
    <name evidence="2" type="ORF">S12H4_48485</name>
</gene>
<accession>X1UXE3</accession>
<dbReference type="Pfam" id="PF22725">
    <property type="entry name" value="GFO_IDH_MocA_C3"/>
    <property type="match status" value="1"/>
</dbReference>
<dbReference type="InterPro" id="IPR051450">
    <property type="entry name" value="Gfo/Idh/MocA_Oxidoreductases"/>
</dbReference>
<dbReference type="Gene3D" id="3.30.360.10">
    <property type="entry name" value="Dihydrodipicolinate Reductase, domain 2"/>
    <property type="match status" value="1"/>
</dbReference>
<feature type="domain" description="GFO/IDH/MocA-like oxidoreductase" evidence="1">
    <location>
        <begin position="40"/>
        <end position="147"/>
    </location>
</feature>
<dbReference type="AlphaFoldDB" id="X1UXE3"/>
<proteinExistence type="predicted"/>
<name>X1UXE3_9ZZZZ</name>
<dbReference type="PANTHER" id="PTHR43377:SF6">
    <property type="entry name" value="GFO_IDH_MOCA-LIKE OXIDOREDUCTASE N-TERMINAL DOMAIN-CONTAINING PROTEIN"/>
    <property type="match status" value="1"/>
</dbReference>
<evidence type="ECO:0000313" key="2">
    <source>
        <dbReference type="EMBL" id="GAJ04551.1"/>
    </source>
</evidence>
<feature type="non-terminal residue" evidence="2">
    <location>
        <position position="1"/>
    </location>
</feature>
<reference evidence="2" key="1">
    <citation type="journal article" date="2014" name="Front. Microbiol.">
        <title>High frequency of phylogenetically diverse reductive dehalogenase-homologous genes in deep subseafloor sedimentary metagenomes.</title>
        <authorList>
            <person name="Kawai M."/>
            <person name="Futagami T."/>
            <person name="Toyoda A."/>
            <person name="Takaki Y."/>
            <person name="Nishi S."/>
            <person name="Hori S."/>
            <person name="Arai W."/>
            <person name="Tsubouchi T."/>
            <person name="Morono Y."/>
            <person name="Uchiyama I."/>
            <person name="Ito T."/>
            <person name="Fujiyama A."/>
            <person name="Inagaki F."/>
            <person name="Takami H."/>
        </authorList>
    </citation>
    <scope>NUCLEOTIDE SEQUENCE</scope>
    <source>
        <strain evidence="2">Expedition CK06-06</strain>
    </source>
</reference>
<dbReference type="SUPFAM" id="SSF55347">
    <property type="entry name" value="Glyceraldehyde-3-phosphate dehydrogenase-like, C-terminal domain"/>
    <property type="match status" value="1"/>
</dbReference>
<protein>
    <recommendedName>
        <fullName evidence="1">GFO/IDH/MocA-like oxidoreductase domain-containing protein</fullName>
    </recommendedName>
</protein>
<sequence length="247" mass="28188">PLFDIQDERLLHEELIRLAEEGGRILMVGHIMEYHPASLRLKEYLDKEELGRIYYLYASRVNLGKVRDIENALWSFAPHDLSLMMFLLDKAPLSVSATGACYLQPGVEDVVFVSLTFEEQIMAHIHVSWLDPHKSRRLTIVGSKKMVVFDDAASSEKIWLYDKGVESQLDYNTYGEYLSLRTGDIIIPKLESVEPLKTECQHFLDCVRERKKPRSDGLDGLRVLRVLDAAQESLKRGGVPVKLSVKS</sequence>
<dbReference type="PANTHER" id="PTHR43377">
    <property type="entry name" value="BILIVERDIN REDUCTASE A"/>
    <property type="match status" value="1"/>
</dbReference>
<evidence type="ECO:0000259" key="1">
    <source>
        <dbReference type="Pfam" id="PF22725"/>
    </source>
</evidence>
<comment type="caution">
    <text evidence="2">The sequence shown here is derived from an EMBL/GenBank/DDBJ whole genome shotgun (WGS) entry which is preliminary data.</text>
</comment>
<dbReference type="InterPro" id="IPR055170">
    <property type="entry name" value="GFO_IDH_MocA-like_dom"/>
</dbReference>
<dbReference type="EMBL" id="BARW01030307">
    <property type="protein sequence ID" value="GAJ04551.1"/>
    <property type="molecule type" value="Genomic_DNA"/>
</dbReference>